<keyword evidence="2" id="KW-0479">Metal-binding</keyword>
<evidence type="ECO:0000256" key="9">
    <source>
        <dbReference type="SAM" id="MobiDB-lite"/>
    </source>
</evidence>
<gene>
    <name evidence="12" type="ORF">HRG_04743</name>
</gene>
<dbReference type="PROSITE" id="PS00028">
    <property type="entry name" value="ZINC_FINGER_C2H2_1"/>
    <property type="match status" value="2"/>
</dbReference>
<evidence type="ECO:0000259" key="11">
    <source>
        <dbReference type="PROSITE" id="PS50157"/>
    </source>
</evidence>
<comment type="subcellular location">
    <subcellularLocation>
        <location evidence="1">Nucleus</location>
    </subcellularLocation>
</comment>
<dbReference type="InterPro" id="IPR051061">
    <property type="entry name" value="Zinc_finger_trans_reg"/>
</dbReference>
<dbReference type="InterPro" id="IPR013087">
    <property type="entry name" value="Znf_C2H2_type"/>
</dbReference>
<feature type="domain" description="C2H2-type" evidence="11">
    <location>
        <begin position="543"/>
        <end position="573"/>
    </location>
</feature>
<feature type="compositionally biased region" description="Polar residues" evidence="9">
    <location>
        <begin position="379"/>
        <end position="401"/>
    </location>
</feature>
<name>A0A9P8MZU5_9HYPO</name>
<feature type="region of interest" description="Disordered" evidence="9">
    <location>
        <begin position="426"/>
        <end position="505"/>
    </location>
</feature>
<dbReference type="EMBL" id="JAIZPD010000004">
    <property type="protein sequence ID" value="KAH0964315.1"/>
    <property type="molecule type" value="Genomic_DNA"/>
</dbReference>
<evidence type="ECO:0000256" key="10">
    <source>
        <dbReference type="SAM" id="Phobius"/>
    </source>
</evidence>
<proteinExistence type="predicted"/>
<keyword evidence="3 8" id="KW-0863">Zinc-finger</keyword>
<evidence type="ECO:0000256" key="8">
    <source>
        <dbReference type="PROSITE-ProRule" id="PRU00042"/>
    </source>
</evidence>
<evidence type="ECO:0000256" key="2">
    <source>
        <dbReference type="ARBA" id="ARBA00022723"/>
    </source>
</evidence>
<feature type="region of interest" description="Disordered" evidence="9">
    <location>
        <begin position="239"/>
        <end position="258"/>
    </location>
</feature>
<evidence type="ECO:0000313" key="12">
    <source>
        <dbReference type="EMBL" id="KAH0964315.1"/>
    </source>
</evidence>
<dbReference type="GeneID" id="68353872"/>
<dbReference type="GO" id="GO:0006357">
    <property type="term" value="P:regulation of transcription by RNA polymerase II"/>
    <property type="evidence" value="ECO:0007669"/>
    <property type="project" value="TreeGrafter"/>
</dbReference>
<protein>
    <submittedName>
        <fullName evidence="12">Zinc finger domain-containing protein</fullName>
    </submittedName>
</protein>
<dbReference type="InterPro" id="IPR036236">
    <property type="entry name" value="Znf_C2H2_sf"/>
</dbReference>
<dbReference type="GO" id="GO:0005634">
    <property type="term" value="C:nucleus"/>
    <property type="evidence" value="ECO:0007669"/>
    <property type="project" value="UniProtKB-SubCell"/>
</dbReference>
<feature type="transmembrane region" description="Helical" evidence="10">
    <location>
        <begin position="24"/>
        <end position="49"/>
    </location>
</feature>
<keyword evidence="13" id="KW-1185">Reference proteome</keyword>
<evidence type="ECO:0000256" key="6">
    <source>
        <dbReference type="ARBA" id="ARBA00023163"/>
    </source>
</evidence>
<accession>A0A9P8MZU5</accession>
<feature type="compositionally biased region" description="Pro residues" evidence="9">
    <location>
        <begin position="299"/>
        <end position="309"/>
    </location>
</feature>
<feature type="compositionally biased region" description="Polar residues" evidence="9">
    <location>
        <begin position="241"/>
        <end position="250"/>
    </location>
</feature>
<evidence type="ECO:0000256" key="4">
    <source>
        <dbReference type="ARBA" id="ARBA00022833"/>
    </source>
</evidence>
<feature type="compositionally biased region" description="Polar residues" evidence="9">
    <location>
        <begin position="447"/>
        <end position="495"/>
    </location>
</feature>
<feature type="domain" description="C2H2-type" evidence="11">
    <location>
        <begin position="515"/>
        <end position="544"/>
    </location>
</feature>
<dbReference type="PANTHER" id="PTHR46179:SF13">
    <property type="entry name" value="C2H2-TYPE DOMAIN-CONTAINING PROTEIN"/>
    <property type="match status" value="1"/>
</dbReference>
<reference evidence="12" key="1">
    <citation type="submission" date="2021-09" db="EMBL/GenBank/DDBJ databases">
        <title>A high-quality genome of the endoparasitic fungus Hirsutella rhossiliensis with a comparison of Hirsutella genomes reveals transposable elements contributing to genome size variation.</title>
        <authorList>
            <person name="Lin R."/>
            <person name="Jiao Y."/>
            <person name="Sun X."/>
            <person name="Ling J."/>
            <person name="Xie B."/>
            <person name="Cheng X."/>
        </authorList>
    </citation>
    <scope>NUCLEOTIDE SEQUENCE</scope>
    <source>
        <strain evidence="12">HR02</strain>
    </source>
</reference>
<dbReference type="Gene3D" id="3.30.160.60">
    <property type="entry name" value="Classic Zinc Finger"/>
    <property type="match status" value="2"/>
</dbReference>
<evidence type="ECO:0000256" key="5">
    <source>
        <dbReference type="ARBA" id="ARBA00023015"/>
    </source>
</evidence>
<evidence type="ECO:0000256" key="3">
    <source>
        <dbReference type="ARBA" id="ARBA00022771"/>
    </source>
</evidence>
<dbReference type="SUPFAM" id="SSF57667">
    <property type="entry name" value="beta-beta-alpha zinc fingers"/>
    <property type="match status" value="1"/>
</dbReference>
<feature type="region of interest" description="Disordered" evidence="9">
    <location>
        <begin position="118"/>
        <end position="141"/>
    </location>
</feature>
<keyword evidence="7" id="KW-0539">Nucleus</keyword>
<evidence type="ECO:0000256" key="7">
    <source>
        <dbReference type="ARBA" id="ARBA00023242"/>
    </source>
</evidence>
<keyword evidence="10" id="KW-1133">Transmembrane helix</keyword>
<dbReference type="AlphaFoldDB" id="A0A9P8MZU5"/>
<keyword evidence="10" id="KW-0472">Membrane</keyword>
<evidence type="ECO:0000256" key="1">
    <source>
        <dbReference type="ARBA" id="ARBA00004123"/>
    </source>
</evidence>
<dbReference type="Pfam" id="PF00096">
    <property type="entry name" value="zf-C2H2"/>
    <property type="match status" value="1"/>
</dbReference>
<feature type="region of interest" description="Disordered" evidence="9">
    <location>
        <begin position="90"/>
        <end position="109"/>
    </location>
</feature>
<organism evidence="12 13">
    <name type="scientific">Hirsutella rhossiliensis</name>
    <dbReference type="NCBI Taxonomy" id="111463"/>
    <lineage>
        <taxon>Eukaryota</taxon>
        <taxon>Fungi</taxon>
        <taxon>Dikarya</taxon>
        <taxon>Ascomycota</taxon>
        <taxon>Pezizomycotina</taxon>
        <taxon>Sordariomycetes</taxon>
        <taxon>Hypocreomycetidae</taxon>
        <taxon>Hypocreales</taxon>
        <taxon>Ophiocordycipitaceae</taxon>
        <taxon>Hirsutella</taxon>
    </lineage>
</organism>
<keyword evidence="5" id="KW-0805">Transcription regulation</keyword>
<dbReference type="GO" id="GO:0008270">
    <property type="term" value="F:zinc ion binding"/>
    <property type="evidence" value="ECO:0007669"/>
    <property type="project" value="UniProtKB-KW"/>
</dbReference>
<sequence length="625" mass="67290">MRDEDVPDLLARGALLRRQMGDGALAGTVVGVVVGVALLTLCLYPVVVYQVKRRRRPKTPHLDAENSVTPHSGGPEVADLGYHRRLSSSDSFKRDGELSRGAVPAAPRNKEWGLASHNQGVGHAADGHAAPWHMSSTGTDVATTDASRAVTHALPGEYNLQSSPSPLPFYAGEYMPVSEVRDDHPGVLRGTSADYYSPSIPSEAFGMVATPTDVSVDIPRASRGSSFKYNVRHMFRRASGQDRTTASHPSAASAGDNIPASYGVSALRQITTDQGLTESPTTVSPTIVVPVASASAPPTKSPPASPPPSSAQTPPQLPHAESSFKTSPSPPSYPAPGTVNPMDIMPASTETEVWHRTEHELFVSSHGRTAAASVPPDHQGSNDNDINTDSAPSTALETPSTVVPPRTVLAAKSPTPMEVPEQIVQDQPTDDDTSVADFPSQDHISPLTLSQPGRHQRYLSEQSVPLQGPGSTDLSSHNTPSTQLDSPTPESLTSSDFRHSVSPQSVVSSVKTGVFRCDETGCHQAFDQPHKLKHHQRYHSKDHKCPYANCGKGFGTKTHLQRHINDRHEKKKKFHCSVQGCDYSRTGGKGFPRKDNWKRHMTKIHNMDQAHLPEPVEVDQEMSGV</sequence>
<feature type="region of interest" description="Disordered" evidence="9">
    <location>
        <begin position="293"/>
        <end position="344"/>
    </location>
</feature>
<comment type="caution">
    <text evidence="12">The sequence shown here is derived from an EMBL/GenBank/DDBJ whole genome shotgun (WGS) entry which is preliminary data.</text>
</comment>
<evidence type="ECO:0000313" key="13">
    <source>
        <dbReference type="Proteomes" id="UP000824596"/>
    </source>
</evidence>
<feature type="region of interest" description="Disordered" evidence="9">
    <location>
        <begin position="55"/>
        <end position="80"/>
    </location>
</feature>
<dbReference type="Proteomes" id="UP000824596">
    <property type="component" value="Unassembled WGS sequence"/>
</dbReference>
<keyword evidence="4" id="KW-0862">Zinc</keyword>
<dbReference type="RefSeq" id="XP_044721828.1">
    <property type="nucleotide sequence ID" value="XM_044863214.1"/>
</dbReference>
<dbReference type="SMART" id="SM00355">
    <property type="entry name" value="ZnF_C2H2"/>
    <property type="match status" value="3"/>
</dbReference>
<feature type="region of interest" description="Disordered" evidence="9">
    <location>
        <begin position="364"/>
        <end position="405"/>
    </location>
</feature>
<dbReference type="PANTHER" id="PTHR46179">
    <property type="entry name" value="ZINC FINGER PROTEIN"/>
    <property type="match status" value="1"/>
</dbReference>
<keyword evidence="6" id="KW-0804">Transcription</keyword>
<dbReference type="PROSITE" id="PS50157">
    <property type="entry name" value="ZINC_FINGER_C2H2_2"/>
    <property type="match status" value="2"/>
</dbReference>
<dbReference type="OrthoDB" id="6365676at2759"/>
<keyword evidence="10" id="KW-0812">Transmembrane</keyword>